<evidence type="ECO:0000259" key="1">
    <source>
        <dbReference type="PROSITE" id="PS51819"/>
    </source>
</evidence>
<comment type="caution">
    <text evidence="2">The sequence shown here is derived from an EMBL/GenBank/DDBJ whole genome shotgun (WGS) entry which is preliminary data.</text>
</comment>
<dbReference type="Proteomes" id="UP000445696">
    <property type="component" value="Unassembled WGS sequence"/>
</dbReference>
<dbReference type="Gene3D" id="3.10.180.10">
    <property type="entry name" value="2,3-Dihydroxybiphenyl 1,2-Dioxygenase, domain 1"/>
    <property type="match status" value="1"/>
</dbReference>
<sequence>MAIDHVSVAVSDIAKSGQFYDAVLGHLGMTRIADRPTMIGYGKKFPEFWINARPEMAPVAADTGCHIALRTRSEELVTACYEAALAGGGADAGKPGMRPAALTTYFGAFFTDPDGNKVELLTFPQPV</sequence>
<dbReference type="OrthoDB" id="9807407at2"/>
<dbReference type="RefSeq" id="WP_161337675.1">
    <property type="nucleotide sequence ID" value="NZ_JBHSDG010000002.1"/>
</dbReference>
<reference evidence="2 3" key="1">
    <citation type="journal article" date="2014" name="Int. J. Syst. Evol. Microbiol.">
        <title>Sneathiella chungangensis sp. nov., isolated from a marine sand, and emended description of the genus Sneathiella.</title>
        <authorList>
            <person name="Siamphan C."/>
            <person name="Kim H."/>
            <person name="Lee J.S."/>
            <person name="Kim W."/>
        </authorList>
    </citation>
    <scope>NUCLEOTIDE SEQUENCE [LARGE SCALE GENOMIC DNA]</scope>
    <source>
        <strain evidence="2 3">KCTC 32476</strain>
    </source>
</reference>
<accession>A0A845MC50</accession>
<name>A0A845MC50_9PROT</name>
<dbReference type="EMBL" id="WTVA01000001">
    <property type="protein sequence ID" value="MZR21272.1"/>
    <property type="molecule type" value="Genomic_DNA"/>
</dbReference>
<dbReference type="InterPro" id="IPR004360">
    <property type="entry name" value="Glyas_Fos-R_dOase_dom"/>
</dbReference>
<evidence type="ECO:0000313" key="3">
    <source>
        <dbReference type="Proteomes" id="UP000445696"/>
    </source>
</evidence>
<organism evidence="2 3">
    <name type="scientific">Sneathiella chungangensis</name>
    <dbReference type="NCBI Taxonomy" id="1418234"/>
    <lineage>
        <taxon>Bacteria</taxon>
        <taxon>Pseudomonadati</taxon>
        <taxon>Pseudomonadota</taxon>
        <taxon>Alphaproteobacteria</taxon>
        <taxon>Sneathiellales</taxon>
        <taxon>Sneathiellaceae</taxon>
        <taxon>Sneathiella</taxon>
    </lineage>
</organism>
<dbReference type="PANTHER" id="PTHR35006">
    <property type="entry name" value="GLYOXALASE FAMILY PROTEIN (AFU_ORTHOLOGUE AFUA_5G14830)"/>
    <property type="match status" value="1"/>
</dbReference>
<dbReference type="PANTHER" id="PTHR35006:SF4">
    <property type="entry name" value="BLR7706 PROTEIN"/>
    <property type="match status" value="1"/>
</dbReference>
<protein>
    <submittedName>
        <fullName evidence="2">VOC family protein</fullName>
    </submittedName>
</protein>
<dbReference type="PROSITE" id="PS51819">
    <property type="entry name" value="VOC"/>
    <property type="match status" value="1"/>
</dbReference>
<dbReference type="InterPro" id="IPR029068">
    <property type="entry name" value="Glyas_Bleomycin-R_OHBP_Dase"/>
</dbReference>
<dbReference type="InterPro" id="IPR037523">
    <property type="entry name" value="VOC_core"/>
</dbReference>
<feature type="domain" description="VOC" evidence="1">
    <location>
        <begin position="2"/>
        <end position="123"/>
    </location>
</feature>
<dbReference type="Pfam" id="PF00903">
    <property type="entry name" value="Glyoxalase"/>
    <property type="match status" value="1"/>
</dbReference>
<proteinExistence type="predicted"/>
<dbReference type="SUPFAM" id="SSF54593">
    <property type="entry name" value="Glyoxalase/Bleomycin resistance protein/Dihydroxybiphenyl dioxygenase"/>
    <property type="match status" value="1"/>
</dbReference>
<keyword evidence="3" id="KW-1185">Reference proteome</keyword>
<evidence type="ECO:0000313" key="2">
    <source>
        <dbReference type="EMBL" id="MZR21272.1"/>
    </source>
</evidence>
<gene>
    <name evidence="2" type="ORF">GQF03_02900</name>
</gene>
<dbReference type="AlphaFoldDB" id="A0A845MC50"/>